<evidence type="ECO:0000256" key="6">
    <source>
        <dbReference type="SAM" id="MobiDB-lite"/>
    </source>
</evidence>
<reference evidence="8 9" key="1">
    <citation type="journal article" date="2019" name="ACS Chem. Biol.">
        <title>Identification and Mobilization of a Cryptic Antibiotic Biosynthesis Gene Locus from a Human-Pathogenic Nocardia Isolate.</title>
        <authorList>
            <person name="Herisse M."/>
            <person name="Ishida K."/>
            <person name="Porter J.L."/>
            <person name="Howden B."/>
            <person name="Hertweck C."/>
            <person name="Stinear T.P."/>
            <person name="Pidot S.J."/>
        </authorList>
    </citation>
    <scope>NUCLEOTIDE SEQUENCE [LARGE SCALE GENOMIC DNA]</scope>
    <source>
        <strain evidence="8 9">AUSMDU00012715</strain>
    </source>
</reference>
<feature type="transmembrane region" description="Helical" evidence="7">
    <location>
        <begin position="293"/>
        <end position="313"/>
    </location>
</feature>
<dbReference type="CDD" id="cd11485">
    <property type="entry name" value="SLC-NCS1sbd_YbbW-like"/>
    <property type="match status" value="1"/>
</dbReference>
<keyword evidence="4 7" id="KW-1133">Transmembrane helix</keyword>
<evidence type="ECO:0000313" key="8">
    <source>
        <dbReference type="EMBL" id="QIS19543.1"/>
    </source>
</evidence>
<keyword evidence="5 7" id="KW-0472">Membrane</keyword>
<evidence type="ECO:0000256" key="2">
    <source>
        <dbReference type="ARBA" id="ARBA00008974"/>
    </source>
</evidence>
<dbReference type="GO" id="GO:0005886">
    <property type="term" value="C:plasma membrane"/>
    <property type="evidence" value="ECO:0007669"/>
    <property type="project" value="TreeGrafter"/>
</dbReference>
<evidence type="ECO:0000256" key="3">
    <source>
        <dbReference type="ARBA" id="ARBA00022692"/>
    </source>
</evidence>
<feature type="transmembrane region" description="Helical" evidence="7">
    <location>
        <begin position="138"/>
        <end position="163"/>
    </location>
</feature>
<dbReference type="RefSeq" id="WP_167486832.1">
    <property type="nucleotide sequence ID" value="NZ_CP046173.1"/>
</dbReference>
<dbReference type="PANTHER" id="PTHR30618:SF0">
    <property type="entry name" value="PURINE-URACIL PERMEASE NCS1"/>
    <property type="match status" value="1"/>
</dbReference>
<feature type="transmembrane region" description="Helical" evidence="7">
    <location>
        <begin position="401"/>
        <end position="423"/>
    </location>
</feature>
<dbReference type="InterPro" id="IPR012681">
    <property type="entry name" value="NCS1"/>
</dbReference>
<feature type="transmembrane region" description="Helical" evidence="7">
    <location>
        <begin position="62"/>
        <end position="83"/>
    </location>
</feature>
<dbReference type="Proteomes" id="UP000500953">
    <property type="component" value="Chromosome"/>
</dbReference>
<gene>
    <name evidence="8" type="ORF">F6W96_15880</name>
</gene>
<evidence type="ECO:0000256" key="4">
    <source>
        <dbReference type="ARBA" id="ARBA00022989"/>
    </source>
</evidence>
<organism evidence="8 9">
    <name type="scientific">Nocardia terpenica</name>
    <dbReference type="NCBI Taxonomy" id="455432"/>
    <lineage>
        <taxon>Bacteria</taxon>
        <taxon>Bacillati</taxon>
        <taxon>Actinomycetota</taxon>
        <taxon>Actinomycetes</taxon>
        <taxon>Mycobacteriales</taxon>
        <taxon>Nocardiaceae</taxon>
        <taxon>Nocardia</taxon>
    </lineage>
</organism>
<evidence type="ECO:0000256" key="7">
    <source>
        <dbReference type="SAM" id="Phobius"/>
    </source>
</evidence>
<dbReference type="Gene3D" id="1.10.4160.10">
    <property type="entry name" value="Hydantoin permease"/>
    <property type="match status" value="1"/>
</dbReference>
<evidence type="ECO:0000256" key="5">
    <source>
        <dbReference type="ARBA" id="ARBA00023136"/>
    </source>
</evidence>
<protein>
    <submittedName>
        <fullName evidence="8">Nitrate reductase</fullName>
    </submittedName>
</protein>
<feature type="transmembrane region" description="Helical" evidence="7">
    <location>
        <begin position="89"/>
        <end position="109"/>
    </location>
</feature>
<evidence type="ECO:0000256" key="1">
    <source>
        <dbReference type="ARBA" id="ARBA00004141"/>
    </source>
</evidence>
<dbReference type="InterPro" id="IPR001248">
    <property type="entry name" value="Pur-cyt_permease"/>
</dbReference>
<feature type="transmembrane region" description="Helical" evidence="7">
    <location>
        <begin position="496"/>
        <end position="517"/>
    </location>
</feature>
<dbReference type="EMBL" id="CP046173">
    <property type="protein sequence ID" value="QIS19543.1"/>
    <property type="molecule type" value="Genomic_DNA"/>
</dbReference>
<dbReference type="AlphaFoldDB" id="A0A6G9Z3G0"/>
<feature type="transmembrane region" description="Helical" evidence="7">
    <location>
        <begin position="213"/>
        <end position="231"/>
    </location>
</feature>
<dbReference type="InterPro" id="IPR045225">
    <property type="entry name" value="Uracil/uridine/allantoin_perm"/>
</dbReference>
<comment type="similarity">
    <text evidence="2">Belongs to the purine-cytosine permease (2.A.39) family.</text>
</comment>
<feature type="transmembrane region" description="Helical" evidence="7">
    <location>
        <begin position="333"/>
        <end position="355"/>
    </location>
</feature>
<keyword evidence="3 7" id="KW-0812">Transmembrane</keyword>
<accession>A0A6G9Z3G0</accession>
<dbReference type="Pfam" id="PF02133">
    <property type="entry name" value="Transp_cyt_pur"/>
    <property type="match status" value="1"/>
</dbReference>
<feature type="transmembrane region" description="Helical" evidence="7">
    <location>
        <begin position="367"/>
        <end position="389"/>
    </location>
</feature>
<proteinExistence type="inferred from homology"/>
<sequence>MSTRTPELDSLGVSESPTAEQIRRSDGRVELAAGVVLDDPALTNGDLLPVPIARRRWTTYNFMALWVGMAHNVASWTLASGLIAVGMNWVQAVGTIAVANLIVLVPMLLTGHVGTKYGIPFPVFARASFGVRGANLPALIRAAVACAWFGIQSWIGGEAIFVLAGKLLGENWSRAGLFGGFPWTQWLSFTLFWLLEVAIIMRGMEALRRFENWAAPLVIVGAVVLLIWIAVKAGGVGSLVSEPSKLGWGHGFWKVFFPSLMGVIGSWSTLSLNMPDFTRFGDSQRAQIRGQALGLPTTMTLFAVLAVLVTSGTQAVYGAPIWNPVQVAAKMDSVVGTLFALIIVLVATLSVNIPANIVSSAYDLSNLVPQFVGFRTGALITCVVGVVIMPWKLIADPHTYIYTWLNTVGGLLGTVAGVLIADYWLARRTRLVVADLYRRSGRYWYACGWNWRAVLALVVGGLLAVGGSYSTTSDGIEQGPFPPGGLIPALQPLADYGWAVGLSSALLIYLLLVRLGTRQQNPAAGYR</sequence>
<dbReference type="PANTHER" id="PTHR30618">
    <property type="entry name" value="NCS1 FAMILY PURINE/PYRIMIDINE TRANSPORTER"/>
    <property type="match status" value="1"/>
</dbReference>
<name>A0A6G9Z3G0_9NOCA</name>
<comment type="subcellular location">
    <subcellularLocation>
        <location evidence="1">Membrane</location>
        <topology evidence="1">Multi-pass membrane protein</topology>
    </subcellularLocation>
</comment>
<dbReference type="NCBIfam" id="TIGR00800">
    <property type="entry name" value="ncs1"/>
    <property type="match status" value="1"/>
</dbReference>
<dbReference type="GO" id="GO:0015205">
    <property type="term" value="F:nucleobase transmembrane transporter activity"/>
    <property type="evidence" value="ECO:0007669"/>
    <property type="project" value="TreeGrafter"/>
</dbReference>
<feature type="transmembrane region" description="Helical" evidence="7">
    <location>
        <begin position="183"/>
        <end position="201"/>
    </location>
</feature>
<feature type="region of interest" description="Disordered" evidence="6">
    <location>
        <begin position="1"/>
        <end position="20"/>
    </location>
</feature>
<feature type="transmembrane region" description="Helical" evidence="7">
    <location>
        <begin position="251"/>
        <end position="272"/>
    </location>
</feature>
<evidence type="ECO:0000313" key="9">
    <source>
        <dbReference type="Proteomes" id="UP000500953"/>
    </source>
</evidence>
<feature type="transmembrane region" description="Helical" evidence="7">
    <location>
        <begin position="443"/>
        <end position="465"/>
    </location>
</feature>